<dbReference type="RefSeq" id="WP_205156980.1">
    <property type="nucleotide sequence ID" value="NZ_JAFEUM010000001.1"/>
</dbReference>
<name>A0ABS2HCR9_9VIBR</name>
<keyword evidence="3" id="KW-1185">Reference proteome</keyword>
<gene>
    <name evidence="2" type="ORF">JQC93_03050</name>
</gene>
<feature type="signal peptide" evidence="1">
    <location>
        <begin position="1"/>
        <end position="25"/>
    </location>
</feature>
<feature type="chain" id="PRO_5046580903" evidence="1">
    <location>
        <begin position="26"/>
        <end position="382"/>
    </location>
</feature>
<dbReference type="EMBL" id="JAFEUM010000001">
    <property type="protein sequence ID" value="MBM7035373.1"/>
    <property type="molecule type" value="Genomic_DNA"/>
</dbReference>
<sequence length="382" mass="43034">MTMTSRTQTMSAPLCAIALSFSMYAESAVGSETEEPQLTAPAWFIEIPSVPTKFDWLLVHKGELLGGDIIAMYDERVEFDSDEVGVHKVKMKDIKELRTKDIMQLRFLDGTIIEGHLVIDEEHVYTMELPAVTYPRENILSITPSEKSGDSLWTGNLSLGFNFKSGNTESVDFYGNADVRYLVTTGRFNFTYRAMYEQVKNSDSGSSVVTEDNHRFTAQYDYFYSHQLYFTLPSYDLLLDELKNIKYQTSLGVAVGYEVIDITGLDINVYAGPSAQHTEFVNVEAGADDKVFSPALAFGLDFEYDITSDLEYFLVYDAKVVNKESGRFIQRIETGFDIEIVDDFDLELMTIIDNTAEPIADENGVQPKATDVVFAVGIEYEF</sequence>
<reference evidence="2 3" key="1">
    <citation type="submission" date="2021-02" db="EMBL/GenBank/DDBJ databases">
        <authorList>
            <person name="Park J.-S."/>
        </authorList>
    </citation>
    <scope>NUCLEOTIDE SEQUENCE [LARGE SCALE GENOMIC DNA]</scope>
    <source>
        <strain evidence="2 3">188UL20-2</strain>
    </source>
</reference>
<accession>A0ABS2HCR9</accession>
<organism evidence="2 3">
    <name type="scientific">Vibrio ulleungensis</name>
    <dbReference type="NCBI Taxonomy" id="2807619"/>
    <lineage>
        <taxon>Bacteria</taxon>
        <taxon>Pseudomonadati</taxon>
        <taxon>Pseudomonadota</taxon>
        <taxon>Gammaproteobacteria</taxon>
        <taxon>Vibrionales</taxon>
        <taxon>Vibrionaceae</taxon>
        <taxon>Vibrio</taxon>
    </lineage>
</organism>
<dbReference type="Proteomes" id="UP000809621">
    <property type="component" value="Unassembled WGS sequence"/>
</dbReference>
<evidence type="ECO:0000313" key="2">
    <source>
        <dbReference type="EMBL" id="MBM7035373.1"/>
    </source>
</evidence>
<comment type="caution">
    <text evidence="2">The sequence shown here is derived from an EMBL/GenBank/DDBJ whole genome shotgun (WGS) entry which is preliminary data.</text>
</comment>
<keyword evidence="1" id="KW-0732">Signal</keyword>
<protein>
    <submittedName>
        <fullName evidence="2">DUF481 domain-containing protein</fullName>
    </submittedName>
</protein>
<dbReference type="InterPro" id="IPR007433">
    <property type="entry name" value="DUF481"/>
</dbReference>
<proteinExistence type="predicted"/>
<evidence type="ECO:0000256" key="1">
    <source>
        <dbReference type="SAM" id="SignalP"/>
    </source>
</evidence>
<dbReference type="Pfam" id="PF04338">
    <property type="entry name" value="DUF481"/>
    <property type="match status" value="1"/>
</dbReference>
<evidence type="ECO:0000313" key="3">
    <source>
        <dbReference type="Proteomes" id="UP000809621"/>
    </source>
</evidence>